<comment type="caution">
    <text evidence="3">The sequence shown here is derived from an EMBL/GenBank/DDBJ whole genome shotgun (WGS) entry which is preliminary data.</text>
</comment>
<dbReference type="InterPro" id="IPR001466">
    <property type="entry name" value="Beta-lactam-related"/>
</dbReference>
<dbReference type="OrthoDB" id="5377981at2"/>
<organism evidence="3 4">
    <name type="scientific">Pacificimonas flava</name>
    <dbReference type="NCBI Taxonomy" id="1234595"/>
    <lineage>
        <taxon>Bacteria</taxon>
        <taxon>Pseudomonadati</taxon>
        <taxon>Pseudomonadota</taxon>
        <taxon>Alphaproteobacteria</taxon>
        <taxon>Sphingomonadales</taxon>
        <taxon>Sphingosinicellaceae</taxon>
        <taxon>Pacificimonas</taxon>
    </lineage>
</organism>
<proteinExistence type="predicted"/>
<evidence type="ECO:0000313" key="4">
    <source>
        <dbReference type="Proteomes" id="UP000198462"/>
    </source>
</evidence>
<sequence>MNTLRGVSAAFSKIAALLSAGVSLTACAATDLPPAPADPAAPVTQVETRYADVAAKAEELVAQPGIAGIGIGVIEKGELVWTGYFGQQGPGIPVTEETMFNTASVAKTVITETVLRLVDQGRVSLDEPIAAHYRHPDLSADPRYNKLTPRLLLSHQSGLLNWPYMYDDGKLAFINDPGSGEIDYSGAGIRILARFLEAKFGKSYPELVEDVLFEPLGVSDMAVARTAELEGRVPHPRTPDGQDHQPFLRSEGGSIIEVGDWSAADNLFASVEGYAGFLTALMSEKGAHDPAVAAERQSLQSTSDTAPGYVCVMPPEECPDPIGFGIGWQVFGEPDRTILYHGGNDFGEHAHAYFAPRTGDGLVLFINGGNAWIGALNLMERIDPDLLMAKHYRTLLTKMREEEAAAAEAETND</sequence>
<keyword evidence="4" id="KW-1185">Reference proteome</keyword>
<keyword evidence="1" id="KW-0732">Signal</keyword>
<dbReference type="PROSITE" id="PS51257">
    <property type="entry name" value="PROKAR_LIPOPROTEIN"/>
    <property type="match status" value="1"/>
</dbReference>
<accession>A0A219B538</accession>
<evidence type="ECO:0000259" key="2">
    <source>
        <dbReference type="Pfam" id="PF00144"/>
    </source>
</evidence>
<dbReference type="SUPFAM" id="SSF56601">
    <property type="entry name" value="beta-lactamase/transpeptidase-like"/>
    <property type="match status" value="1"/>
</dbReference>
<gene>
    <name evidence="3" type="ORF">B5C34_08535</name>
</gene>
<dbReference type="PANTHER" id="PTHR43283:SF18">
    <property type="match status" value="1"/>
</dbReference>
<name>A0A219B538_9SPHN</name>
<protein>
    <recommendedName>
        <fullName evidence="2">Beta-lactamase-related domain-containing protein</fullName>
    </recommendedName>
</protein>
<dbReference type="InterPro" id="IPR050789">
    <property type="entry name" value="Diverse_Enzym_Activities"/>
</dbReference>
<reference evidence="4" key="1">
    <citation type="submission" date="2017-05" db="EMBL/GenBank/DDBJ databases">
        <authorList>
            <person name="Lin X."/>
        </authorList>
    </citation>
    <scope>NUCLEOTIDE SEQUENCE [LARGE SCALE GENOMIC DNA]</scope>
    <source>
        <strain evidence="4">JLT2012</strain>
    </source>
</reference>
<dbReference type="PANTHER" id="PTHR43283">
    <property type="entry name" value="BETA-LACTAMASE-RELATED"/>
    <property type="match status" value="1"/>
</dbReference>
<dbReference type="Gene3D" id="3.40.710.10">
    <property type="entry name" value="DD-peptidase/beta-lactamase superfamily"/>
    <property type="match status" value="1"/>
</dbReference>
<feature type="domain" description="Beta-lactamase-related" evidence="2">
    <location>
        <begin position="54"/>
        <end position="369"/>
    </location>
</feature>
<dbReference type="InterPro" id="IPR012338">
    <property type="entry name" value="Beta-lactam/transpept-like"/>
</dbReference>
<dbReference type="AlphaFoldDB" id="A0A219B538"/>
<dbReference type="Pfam" id="PF00144">
    <property type="entry name" value="Beta-lactamase"/>
    <property type="match status" value="1"/>
</dbReference>
<evidence type="ECO:0000313" key="3">
    <source>
        <dbReference type="EMBL" id="OWV33500.1"/>
    </source>
</evidence>
<dbReference type="Proteomes" id="UP000198462">
    <property type="component" value="Unassembled WGS sequence"/>
</dbReference>
<evidence type="ECO:0000256" key="1">
    <source>
        <dbReference type="SAM" id="SignalP"/>
    </source>
</evidence>
<dbReference type="EMBL" id="NFZT01000001">
    <property type="protein sequence ID" value="OWV33500.1"/>
    <property type="molecule type" value="Genomic_DNA"/>
</dbReference>
<feature type="signal peptide" evidence="1">
    <location>
        <begin position="1"/>
        <end position="28"/>
    </location>
</feature>
<feature type="chain" id="PRO_5012307326" description="Beta-lactamase-related domain-containing protein" evidence="1">
    <location>
        <begin position="29"/>
        <end position="413"/>
    </location>
</feature>